<evidence type="ECO:0000313" key="6">
    <source>
        <dbReference type="Proteomes" id="UP000316096"/>
    </source>
</evidence>
<name>A0A543BZI5_9ACTN</name>
<dbReference type="SMART" id="SM00448">
    <property type="entry name" value="REC"/>
    <property type="match status" value="1"/>
</dbReference>
<evidence type="ECO:0000256" key="1">
    <source>
        <dbReference type="ARBA" id="ARBA00022553"/>
    </source>
</evidence>
<dbReference type="Proteomes" id="UP000316096">
    <property type="component" value="Unassembled WGS sequence"/>
</dbReference>
<dbReference type="PANTHER" id="PTHR44591:SF3">
    <property type="entry name" value="RESPONSE REGULATORY DOMAIN-CONTAINING PROTEIN"/>
    <property type="match status" value="1"/>
</dbReference>
<proteinExistence type="predicted"/>
<keyword evidence="6" id="KW-1185">Reference proteome</keyword>
<dbReference type="InterPro" id="IPR001789">
    <property type="entry name" value="Sig_transdc_resp-reg_receiver"/>
</dbReference>
<evidence type="ECO:0000259" key="4">
    <source>
        <dbReference type="PROSITE" id="PS50110"/>
    </source>
</evidence>
<feature type="region of interest" description="Disordered" evidence="3">
    <location>
        <begin position="126"/>
        <end position="180"/>
    </location>
</feature>
<dbReference type="InterPro" id="IPR011006">
    <property type="entry name" value="CheY-like_superfamily"/>
</dbReference>
<dbReference type="PROSITE" id="PS50110">
    <property type="entry name" value="RESPONSE_REGULATORY"/>
    <property type="match status" value="1"/>
</dbReference>
<dbReference type="CDD" id="cd00156">
    <property type="entry name" value="REC"/>
    <property type="match status" value="1"/>
</dbReference>
<reference evidence="5 6" key="1">
    <citation type="submission" date="2019-06" db="EMBL/GenBank/DDBJ databases">
        <title>Sequencing the genomes of 1000 actinobacteria strains.</title>
        <authorList>
            <person name="Klenk H.-P."/>
        </authorList>
    </citation>
    <scope>NUCLEOTIDE SEQUENCE [LARGE SCALE GENOMIC DNA]</scope>
    <source>
        <strain evidence="5 6">DSM 102200</strain>
    </source>
</reference>
<dbReference type="AlphaFoldDB" id="A0A543BZI5"/>
<feature type="modified residue" description="4-aspartylphosphate" evidence="2">
    <location>
        <position position="59"/>
    </location>
</feature>
<dbReference type="EMBL" id="VFOZ01000002">
    <property type="protein sequence ID" value="TQL90243.1"/>
    <property type="molecule type" value="Genomic_DNA"/>
</dbReference>
<keyword evidence="1 2" id="KW-0597">Phosphoprotein</keyword>
<evidence type="ECO:0000313" key="5">
    <source>
        <dbReference type="EMBL" id="TQL90243.1"/>
    </source>
</evidence>
<dbReference type="SUPFAM" id="SSF52172">
    <property type="entry name" value="CheY-like"/>
    <property type="match status" value="1"/>
</dbReference>
<accession>A0A543BZI5</accession>
<feature type="compositionally biased region" description="Basic and acidic residues" evidence="3">
    <location>
        <begin position="145"/>
        <end position="162"/>
    </location>
</feature>
<gene>
    <name evidence="5" type="ORF">FB559_7538</name>
</gene>
<dbReference type="RefSeq" id="WP_185792653.1">
    <property type="nucleotide sequence ID" value="NZ_VFOZ01000002.1"/>
</dbReference>
<evidence type="ECO:0000256" key="2">
    <source>
        <dbReference type="PROSITE-ProRule" id="PRU00169"/>
    </source>
</evidence>
<sequence length="196" mass="21304">MSTTSTPIRCVIVDDNRHFLHTVNDVLSYEGITVVGLASKSDEALSHACLHRPDVVLVDVNLGPKSGFDLTRRLMAAAPAWQPTVILMSTYAEEDVRPMLETSPAAAYIPKIAISGPAIRRAHREYRERGRPSTGRHRMVATPGHADERDDRRAHAADRKEGGGGWSTTSGPTVWPGSGNVFCKRRKCHPTGCGPG</sequence>
<dbReference type="GO" id="GO:0000160">
    <property type="term" value="P:phosphorelay signal transduction system"/>
    <property type="evidence" value="ECO:0007669"/>
    <property type="project" value="InterPro"/>
</dbReference>
<dbReference type="PANTHER" id="PTHR44591">
    <property type="entry name" value="STRESS RESPONSE REGULATOR PROTEIN 1"/>
    <property type="match status" value="1"/>
</dbReference>
<dbReference type="Pfam" id="PF00072">
    <property type="entry name" value="Response_reg"/>
    <property type="match status" value="1"/>
</dbReference>
<comment type="caution">
    <text evidence="5">The sequence shown here is derived from an EMBL/GenBank/DDBJ whole genome shotgun (WGS) entry which is preliminary data.</text>
</comment>
<feature type="domain" description="Response regulatory" evidence="4">
    <location>
        <begin position="9"/>
        <end position="126"/>
    </location>
</feature>
<dbReference type="Gene3D" id="3.40.50.2300">
    <property type="match status" value="1"/>
</dbReference>
<dbReference type="InterPro" id="IPR050595">
    <property type="entry name" value="Bact_response_regulator"/>
</dbReference>
<protein>
    <submittedName>
        <fullName evidence="5">CheY-like chemotaxis protein</fullName>
    </submittedName>
</protein>
<evidence type="ECO:0000256" key="3">
    <source>
        <dbReference type="SAM" id="MobiDB-lite"/>
    </source>
</evidence>
<organism evidence="5 6">
    <name type="scientific">Actinoallomurus bryophytorum</name>
    <dbReference type="NCBI Taxonomy" id="1490222"/>
    <lineage>
        <taxon>Bacteria</taxon>
        <taxon>Bacillati</taxon>
        <taxon>Actinomycetota</taxon>
        <taxon>Actinomycetes</taxon>
        <taxon>Streptosporangiales</taxon>
        <taxon>Thermomonosporaceae</taxon>
        <taxon>Actinoallomurus</taxon>
    </lineage>
</organism>